<comment type="caution">
    <text evidence="2">The sequence shown here is derived from an EMBL/GenBank/DDBJ whole genome shotgun (WGS) entry which is preliminary data.</text>
</comment>
<dbReference type="PANTHER" id="PTHR31881:SF11">
    <property type="entry name" value="PROTEIN, PUTATIVE-RELATED"/>
    <property type="match status" value="1"/>
</dbReference>
<gene>
    <name evidence="2" type="ORF">Nepgr_011886</name>
</gene>
<keyword evidence="1" id="KW-1133">Transmembrane helix</keyword>
<name>A0AAD3SFW9_NEPGR</name>
<proteinExistence type="predicted"/>
<evidence type="ECO:0008006" key="4">
    <source>
        <dbReference type="Google" id="ProtNLM"/>
    </source>
</evidence>
<feature type="transmembrane region" description="Helical" evidence="1">
    <location>
        <begin position="125"/>
        <end position="153"/>
    </location>
</feature>
<feature type="transmembrane region" description="Helical" evidence="1">
    <location>
        <begin position="199"/>
        <end position="216"/>
    </location>
</feature>
<dbReference type="InterPro" id="IPR006747">
    <property type="entry name" value="DUF599"/>
</dbReference>
<dbReference type="EMBL" id="BSYO01000009">
    <property type="protein sequence ID" value="GMH10045.1"/>
    <property type="molecule type" value="Genomic_DNA"/>
</dbReference>
<feature type="transmembrane region" description="Helical" evidence="1">
    <location>
        <begin position="12"/>
        <end position="29"/>
    </location>
</feature>
<accession>A0AAD3SFW9</accession>
<dbReference type="AlphaFoldDB" id="A0AAD3SFW9"/>
<dbReference type="Proteomes" id="UP001279734">
    <property type="component" value="Unassembled WGS sequence"/>
</dbReference>
<feature type="transmembrane region" description="Helical" evidence="1">
    <location>
        <begin position="73"/>
        <end position="94"/>
    </location>
</feature>
<organism evidence="2 3">
    <name type="scientific">Nepenthes gracilis</name>
    <name type="common">Slender pitcher plant</name>
    <dbReference type="NCBI Taxonomy" id="150966"/>
    <lineage>
        <taxon>Eukaryota</taxon>
        <taxon>Viridiplantae</taxon>
        <taxon>Streptophyta</taxon>
        <taxon>Embryophyta</taxon>
        <taxon>Tracheophyta</taxon>
        <taxon>Spermatophyta</taxon>
        <taxon>Magnoliopsida</taxon>
        <taxon>eudicotyledons</taxon>
        <taxon>Gunneridae</taxon>
        <taxon>Pentapetalae</taxon>
        <taxon>Caryophyllales</taxon>
        <taxon>Nepenthaceae</taxon>
        <taxon>Nepenthes</taxon>
    </lineage>
</organism>
<sequence length="223" mass="24126">MGVVFNSLDTILIPLSLFITLGYHVYLWHNFKNHPSLTTVGLNIIKRREWLLGMREGDDKGEMLAVQSLRNNLMAAILTASITVIITISLAALANNTYNADDGGSRLFSSPFFGAHSGPVIAIKYAAASVFLLISFLSSSIAVGFLIDANFLINASGEFRSRAHAKEILERGLLLSVVGNRVLCVAFPLMLWMLGPVPAAVSAAALVCGLYEYDFAGSFGRKK</sequence>
<keyword evidence="1" id="KW-0472">Membrane</keyword>
<protein>
    <recommendedName>
        <fullName evidence="4">DUF599 domain-containing protein</fullName>
    </recommendedName>
</protein>
<evidence type="ECO:0000313" key="2">
    <source>
        <dbReference type="EMBL" id="GMH10045.1"/>
    </source>
</evidence>
<evidence type="ECO:0000256" key="1">
    <source>
        <dbReference type="SAM" id="Phobius"/>
    </source>
</evidence>
<keyword evidence="3" id="KW-1185">Reference proteome</keyword>
<evidence type="ECO:0000313" key="3">
    <source>
        <dbReference type="Proteomes" id="UP001279734"/>
    </source>
</evidence>
<dbReference type="Pfam" id="PF04654">
    <property type="entry name" value="DUF599"/>
    <property type="match status" value="1"/>
</dbReference>
<keyword evidence="1" id="KW-0812">Transmembrane</keyword>
<reference evidence="2" key="1">
    <citation type="submission" date="2023-05" db="EMBL/GenBank/DDBJ databases">
        <title>Nepenthes gracilis genome sequencing.</title>
        <authorList>
            <person name="Fukushima K."/>
        </authorList>
    </citation>
    <scope>NUCLEOTIDE SEQUENCE</scope>
    <source>
        <strain evidence="2">SING2019-196</strain>
    </source>
</reference>
<dbReference type="PANTHER" id="PTHR31881">
    <property type="match status" value="1"/>
</dbReference>